<accession>A0A853A9T9</accession>
<dbReference type="AlphaFoldDB" id="A0A853A9T9"/>
<reference evidence="1 2" key="1">
    <citation type="submission" date="2020-07" db="EMBL/GenBank/DDBJ databases">
        <title>Sequencing the genomes of 1000 actinobacteria strains.</title>
        <authorList>
            <person name="Klenk H.-P."/>
        </authorList>
    </citation>
    <scope>NUCLEOTIDE SEQUENCE [LARGE SCALE GENOMIC DNA]</scope>
    <source>
        <strain evidence="1 2">DSM 42178</strain>
    </source>
</reference>
<dbReference type="InterPro" id="IPR036890">
    <property type="entry name" value="HATPase_C_sf"/>
</dbReference>
<gene>
    <name evidence="1" type="ORF">FHU37_004334</name>
</gene>
<dbReference type="PANTHER" id="PTHR35526">
    <property type="entry name" value="ANTI-SIGMA-F FACTOR RSBW-RELATED"/>
    <property type="match status" value="1"/>
</dbReference>
<dbReference type="InterPro" id="IPR050267">
    <property type="entry name" value="Anti-sigma-factor_SerPK"/>
</dbReference>
<organism evidence="1 2">
    <name type="scientific">Allostreptomyces psammosilenae</name>
    <dbReference type="NCBI Taxonomy" id="1892865"/>
    <lineage>
        <taxon>Bacteria</taxon>
        <taxon>Bacillati</taxon>
        <taxon>Actinomycetota</taxon>
        <taxon>Actinomycetes</taxon>
        <taxon>Kitasatosporales</taxon>
        <taxon>Streptomycetaceae</taxon>
        <taxon>Allostreptomyces</taxon>
    </lineage>
</organism>
<evidence type="ECO:0000313" key="1">
    <source>
        <dbReference type="EMBL" id="NYI07391.1"/>
    </source>
</evidence>
<evidence type="ECO:0000313" key="2">
    <source>
        <dbReference type="Proteomes" id="UP000567795"/>
    </source>
</evidence>
<dbReference type="PANTHER" id="PTHR35526:SF3">
    <property type="entry name" value="ANTI-SIGMA-F FACTOR RSBW"/>
    <property type="match status" value="1"/>
</dbReference>
<keyword evidence="2" id="KW-1185">Reference proteome</keyword>
<protein>
    <submittedName>
        <fullName evidence="1">Anti-sigma regulatory factor (Ser/Thr protein kinase)</fullName>
    </submittedName>
</protein>
<comment type="caution">
    <text evidence="1">The sequence shown here is derived from an EMBL/GenBank/DDBJ whole genome shotgun (WGS) entry which is preliminary data.</text>
</comment>
<dbReference type="Proteomes" id="UP000567795">
    <property type="component" value="Unassembled WGS sequence"/>
</dbReference>
<proteinExistence type="predicted"/>
<sequence length="201" mass="20792">MWGDWLDQQGFLPAESACVLLADTPRAVAECRRFALDVLGDRVAPDLADDCLLVLSELVTNALRHGMPVAAPAAAVGGAGMTAGVARGTAGALAAGAAHSQLADAHGGALRGRGRCLRVAPSRTEMFHGICVELRVDGARILASVHDPGAGEPRAGDGADPDAESGRGLMLVDACSDAWGWAPKSEGGKAVWAMFRRHRYS</sequence>
<dbReference type="RefSeq" id="WP_179815809.1">
    <property type="nucleotide sequence ID" value="NZ_JACBZD010000001.1"/>
</dbReference>
<dbReference type="EMBL" id="JACBZD010000001">
    <property type="protein sequence ID" value="NYI07391.1"/>
    <property type="molecule type" value="Genomic_DNA"/>
</dbReference>
<dbReference type="CDD" id="cd16936">
    <property type="entry name" value="HATPase_RsbW-like"/>
    <property type="match status" value="1"/>
</dbReference>
<name>A0A853A9T9_9ACTN</name>
<dbReference type="Gene3D" id="3.30.565.10">
    <property type="entry name" value="Histidine kinase-like ATPase, C-terminal domain"/>
    <property type="match status" value="1"/>
</dbReference>